<evidence type="ECO:0000313" key="5">
    <source>
        <dbReference type="Proteomes" id="UP001596132"/>
    </source>
</evidence>
<feature type="compositionally biased region" description="Basic and acidic residues" evidence="2">
    <location>
        <begin position="22"/>
        <end position="32"/>
    </location>
</feature>
<dbReference type="CDD" id="cd13889">
    <property type="entry name" value="CuRO_3_BOD"/>
    <property type="match status" value="1"/>
</dbReference>
<keyword evidence="1" id="KW-0479">Metal-binding</keyword>
<dbReference type="PROSITE" id="PS00080">
    <property type="entry name" value="MULTICOPPER_OXIDASE2"/>
    <property type="match status" value="1"/>
</dbReference>
<gene>
    <name evidence="4" type="ORF">ACFPVW_19780</name>
</gene>
<evidence type="ECO:0000256" key="1">
    <source>
        <dbReference type="ARBA" id="ARBA00022723"/>
    </source>
</evidence>
<dbReference type="Proteomes" id="UP001596132">
    <property type="component" value="Unassembled WGS sequence"/>
</dbReference>
<feature type="region of interest" description="Disordered" evidence="2">
    <location>
        <begin position="1"/>
        <end position="32"/>
    </location>
</feature>
<dbReference type="SUPFAM" id="SSF49503">
    <property type="entry name" value="Cupredoxins"/>
    <property type="match status" value="3"/>
</dbReference>
<dbReference type="InterPro" id="IPR011706">
    <property type="entry name" value="Cu-oxidase_C"/>
</dbReference>
<evidence type="ECO:0000256" key="2">
    <source>
        <dbReference type="SAM" id="MobiDB-lite"/>
    </source>
</evidence>
<dbReference type="RefSeq" id="WP_197066153.1">
    <property type="nucleotide sequence ID" value="NZ_CDDF01000001.1"/>
</dbReference>
<dbReference type="PANTHER" id="PTHR48267">
    <property type="entry name" value="CUPREDOXIN SUPERFAMILY PROTEIN"/>
    <property type="match status" value="1"/>
</dbReference>
<dbReference type="PANTHER" id="PTHR48267:SF1">
    <property type="entry name" value="BILIRUBIN OXIDASE"/>
    <property type="match status" value="1"/>
</dbReference>
<evidence type="ECO:0000259" key="3">
    <source>
        <dbReference type="Pfam" id="PF07731"/>
    </source>
</evidence>
<dbReference type="Pfam" id="PF07731">
    <property type="entry name" value="Cu-oxidase_2"/>
    <property type="match status" value="1"/>
</dbReference>
<dbReference type="Gene3D" id="2.60.40.420">
    <property type="entry name" value="Cupredoxins - blue copper proteins"/>
    <property type="match status" value="3"/>
</dbReference>
<reference evidence="5" key="1">
    <citation type="journal article" date="2019" name="Int. J. Syst. Evol. Microbiol.">
        <title>The Global Catalogue of Microorganisms (GCM) 10K type strain sequencing project: providing services to taxonomists for standard genome sequencing and annotation.</title>
        <authorList>
            <consortium name="The Broad Institute Genomics Platform"/>
            <consortium name="The Broad Institute Genome Sequencing Center for Infectious Disease"/>
            <person name="Wu L."/>
            <person name="Ma J."/>
        </authorList>
    </citation>
    <scope>NUCLEOTIDE SEQUENCE [LARGE SCALE GENOMIC DNA]</scope>
    <source>
        <strain evidence="5">KCTC 15012</strain>
    </source>
</reference>
<proteinExistence type="predicted"/>
<sequence>MDFSHKDMEDKKSLTPIELDGGNERREEHSVLNRSVTRRELLHSAGLLYATSALVNHNLAQAGSDDDDVTTAPILPPSPATAGWGYTLPRHITYLKPRDLSPIPQETANIAGGEAGRLPHPFWAQVTHAQNLADFKSRYYELFAVQFNWVFHPNYPAQPIWGYQDSAVLTKSPEMPSVIVAAYYGHPLLCRIWNKLPAGHVGFGAPYISTHLHNLHTGSESDGFPGDWYSSTKYGPTLTKAGGFKDHLYLNLKADFTNTVDWPPFGSTGLSLGDPTEALGTLFYHDHTENFTGPNVYRGLSGFYLLFDELDSGNEKDPNNDALHLPSGDYDYPFNICDRHFDDKGKLLYDQLNPEGTLGDKIVINGRIKPVWRVSPRKYRMRLLNSGPSRFYNLAVVNAKNVIQPFVYIANDGNLLPKPIRGVKNVSLGVAERADIVMDFKGYPNKTELFLVNRLTQTSTRKPDKVVLPGERIMKIVIDYDMGIVDDFSEIRDYLRPLPADKFALSEEEIKRLNIPVRRFEFEHKSGLWVINDKIFDVTKPTVKVKKGTAEVWELVNDSGGWEHPIHIHFEEGRILSKFIDGVKVPIPLHEQGRKDVYVLEPNSITRVYLEFRDCTGKYVMHCHNLIHEDHAMMLRWDIVEGS</sequence>
<dbReference type="EMBL" id="JBHSPP010000017">
    <property type="protein sequence ID" value="MFC5708252.1"/>
    <property type="molecule type" value="Genomic_DNA"/>
</dbReference>
<organism evidence="4 5">
    <name type="scientific">Aeromonas eucrenophila</name>
    <dbReference type="NCBI Taxonomy" id="649"/>
    <lineage>
        <taxon>Bacteria</taxon>
        <taxon>Pseudomonadati</taxon>
        <taxon>Pseudomonadota</taxon>
        <taxon>Gammaproteobacteria</taxon>
        <taxon>Aeromonadales</taxon>
        <taxon>Aeromonadaceae</taxon>
        <taxon>Aeromonas</taxon>
    </lineage>
</organism>
<dbReference type="InterPro" id="IPR008972">
    <property type="entry name" value="Cupredoxin"/>
</dbReference>
<keyword evidence="5" id="KW-1185">Reference proteome</keyword>
<dbReference type="InterPro" id="IPR045087">
    <property type="entry name" value="Cu-oxidase_fam"/>
</dbReference>
<comment type="caution">
    <text evidence="4">The sequence shown here is derived from an EMBL/GenBank/DDBJ whole genome shotgun (WGS) entry which is preliminary data.</text>
</comment>
<accession>A0ABW0YGW5</accession>
<name>A0ABW0YGW5_9GAMM</name>
<feature type="compositionally biased region" description="Basic and acidic residues" evidence="2">
    <location>
        <begin position="1"/>
        <end position="13"/>
    </location>
</feature>
<evidence type="ECO:0000313" key="4">
    <source>
        <dbReference type="EMBL" id="MFC5708252.1"/>
    </source>
</evidence>
<feature type="domain" description="Plastocyanin-like" evidence="3">
    <location>
        <begin position="527"/>
        <end position="639"/>
    </location>
</feature>
<dbReference type="InterPro" id="IPR002355">
    <property type="entry name" value="Cu_oxidase_Cu_BS"/>
</dbReference>
<protein>
    <submittedName>
        <fullName evidence="4">Multicopper oxidase family protein</fullName>
    </submittedName>
</protein>